<evidence type="ECO:0000313" key="1">
    <source>
        <dbReference type="EMBL" id="MFC3050513.1"/>
    </source>
</evidence>
<dbReference type="RefSeq" id="WP_194214893.1">
    <property type="nucleotide sequence ID" value="NZ_CP061205.1"/>
</dbReference>
<dbReference type="Proteomes" id="UP001595444">
    <property type="component" value="Unassembled WGS sequence"/>
</dbReference>
<reference evidence="2" key="1">
    <citation type="journal article" date="2019" name="Int. J. Syst. Evol. Microbiol.">
        <title>The Global Catalogue of Microorganisms (GCM) 10K type strain sequencing project: providing services to taxonomists for standard genome sequencing and annotation.</title>
        <authorList>
            <consortium name="The Broad Institute Genomics Platform"/>
            <consortium name="The Broad Institute Genome Sequencing Center for Infectious Disease"/>
            <person name="Wu L."/>
            <person name="Ma J."/>
        </authorList>
    </citation>
    <scope>NUCLEOTIDE SEQUENCE [LARGE SCALE GENOMIC DNA]</scope>
    <source>
        <strain evidence="2">KCTC 62164</strain>
    </source>
</reference>
<name>A0ABV7D044_9PROT</name>
<dbReference type="Pfam" id="PF07310">
    <property type="entry name" value="PAS_5"/>
    <property type="match status" value="1"/>
</dbReference>
<comment type="caution">
    <text evidence="1">The sequence shown here is derived from an EMBL/GenBank/DDBJ whole genome shotgun (WGS) entry which is preliminary data.</text>
</comment>
<dbReference type="EMBL" id="JBHRSL010000001">
    <property type="protein sequence ID" value="MFC3050513.1"/>
    <property type="molecule type" value="Genomic_DNA"/>
</dbReference>
<proteinExistence type="predicted"/>
<dbReference type="InterPro" id="IPR009922">
    <property type="entry name" value="DUF1457"/>
</dbReference>
<accession>A0ABV7D044</accession>
<evidence type="ECO:0000313" key="2">
    <source>
        <dbReference type="Proteomes" id="UP001595444"/>
    </source>
</evidence>
<sequence length="178" mass="20306">MPKQPKTFVNANITITDFVLIYGDKISGHSKMVDFMFRYWCTLRETLPSHKPRRKDINPKDFTPYLDKVVLIDLLQESDGLHFFIRLIGTTIASYYGELTGQYVSAMANKEAADRLCHVCEQVIETQAPILSHTVGISLEHEFMDAWTIYLPLYSIDGTAIEKVLLCSDLKARKKNTA</sequence>
<protein>
    <submittedName>
        <fullName evidence="1">PAS domain-containing protein</fullName>
    </submittedName>
</protein>
<organism evidence="1 2">
    <name type="scientific">Kordiimonas pumila</name>
    <dbReference type="NCBI Taxonomy" id="2161677"/>
    <lineage>
        <taxon>Bacteria</taxon>
        <taxon>Pseudomonadati</taxon>
        <taxon>Pseudomonadota</taxon>
        <taxon>Alphaproteobacteria</taxon>
        <taxon>Kordiimonadales</taxon>
        <taxon>Kordiimonadaceae</taxon>
        <taxon>Kordiimonas</taxon>
    </lineage>
</organism>
<gene>
    <name evidence="1" type="ORF">ACFOKA_01200</name>
</gene>
<keyword evidence="2" id="KW-1185">Reference proteome</keyword>